<sequence>MRETIIAIHCLAENFIDSPNPNIILKVSYLHISLICHSTPHARLDIKNNGRDSRRSSGFKISVCDMEKSGFHHKKHRSSFDSDCLQLPDGPVKICIDSQCVISPPLQGNLSMLLRSDDVCVASVTYFLKDSAVMSMANIRDIASIMKDEELTNQQAVQQIRNLINELGDESLGLIRFILTLFILNTLDPASQVKKELEIIRDSIKREVSNYKKWSRSGPRSSFLHKLSSKGARRFSTGKKSTVSIGKHTLSATRSRTKREVEALDEKRTMKLGSLTMAVPRREIERIPIELRRSGSVVEHALKLKAESTEVAEGVALLRMMSLSHPDAIFEADRLWEEELSKEGQSTPSKGKKKKRTRRSLLIALRVKSKKRYKQQASESDSTELTEEADLWLMFDLADAIHIIYTKIKICTVDKNVPMTAVAVVSGVSEDTAMWIAFGPGKEIVWCSIMICHLRDRLVQYHDVTSSQRSSGAVSCYIISETVWCSIMICHLRDRLVQYHDATSSQRSSGAVS</sequence>
<dbReference type="Proteomes" id="UP001283361">
    <property type="component" value="Unassembled WGS sequence"/>
</dbReference>
<reference evidence="1" key="1">
    <citation type="journal article" date="2023" name="G3 (Bethesda)">
        <title>A reference genome for the long-term kleptoplast-retaining sea slug Elysia crispata morphotype clarki.</title>
        <authorList>
            <person name="Eastman K.E."/>
            <person name="Pendleton A.L."/>
            <person name="Shaikh M.A."/>
            <person name="Suttiyut T."/>
            <person name="Ogas R."/>
            <person name="Tomko P."/>
            <person name="Gavelis G."/>
            <person name="Widhalm J.R."/>
            <person name="Wisecaver J.H."/>
        </authorList>
    </citation>
    <scope>NUCLEOTIDE SEQUENCE</scope>
    <source>
        <strain evidence="1">ECLA1</strain>
    </source>
</reference>
<protein>
    <submittedName>
        <fullName evidence="1">Uncharacterized protein</fullName>
    </submittedName>
</protein>
<dbReference type="EMBL" id="JAWDGP010000422">
    <property type="protein sequence ID" value="KAK3800720.1"/>
    <property type="molecule type" value="Genomic_DNA"/>
</dbReference>
<name>A0AAE1B703_9GAST</name>
<keyword evidence="2" id="KW-1185">Reference proteome</keyword>
<evidence type="ECO:0000313" key="2">
    <source>
        <dbReference type="Proteomes" id="UP001283361"/>
    </source>
</evidence>
<gene>
    <name evidence="1" type="ORF">RRG08_003125</name>
</gene>
<dbReference type="AlphaFoldDB" id="A0AAE1B703"/>
<accession>A0AAE1B703</accession>
<organism evidence="1 2">
    <name type="scientific">Elysia crispata</name>
    <name type="common">lettuce slug</name>
    <dbReference type="NCBI Taxonomy" id="231223"/>
    <lineage>
        <taxon>Eukaryota</taxon>
        <taxon>Metazoa</taxon>
        <taxon>Spiralia</taxon>
        <taxon>Lophotrochozoa</taxon>
        <taxon>Mollusca</taxon>
        <taxon>Gastropoda</taxon>
        <taxon>Heterobranchia</taxon>
        <taxon>Euthyneura</taxon>
        <taxon>Panpulmonata</taxon>
        <taxon>Sacoglossa</taxon>
        <taxon>Placobranchoidea</taxon>
        <taxon>Plakobranchidae</taxon>
        <taxon>Elysia</taxon>
    </lineage>
</organism>
<proteinExistence type="predicted"/>
<evidence type="ECO:0000313" key="1">
    <source>
        <dbReference type="EMBL" id="KAK3800720.1"/>
    </source>
</evidence>
<comment type="caution">
    <text evidence="1">The sequence shown here is derived from an EMBL/GenBank/DDBJ whole genome shotgun (WGS) entry which is preliminary data.</text>
</comment>